<proteinExistence type="predicted"/>
<name>A0A6J7X1E0_9CAUD</name>
<evidence type="ECO:0000313" key="1">
    <source>
        <dbReference type="EMBL" id="CAB5222905.1"/>
    </source>
</evidence>
<organism evidence="1">
    <name type="scientific">uncultured Caudovirales phage</name>
    <dbReference type="NCBI Taxonomy" id="2100421"/>
    <lineage>
        <taxon>Viruses</taxon>
        <taxon>Duplodnaviria</taxon>
        <taxon>Heunggongvirae</taxon>
        <taxon>Uroviricota</taxon>
        <taxon>Caudoviricetes</taxon>
        <taxon>Peduoviridae</taxon>
        <taxon>Maltschvirus</taxon>
        <taxon>Maltschvirus maltsch</taxon>
    </lineage>
</organism>
<dbReference type="EMBL" id="LR798307">
    <property type="protein sequence ID" value="CAB5222905.1"/>
    <property type="molecule type" value="Genomic_DNA"/>
</dbReference>
<reference evidence="1" key="1">
    <citation type="submission" date="2020-05" db="EMBL/GenBank/DDBJ databases">
        <authorList>
            <person name="Chiriac C."/>
            <person name="Salcher M."/>
            <person name="Ghai R."/>
            <person name="Kavagutti S V."/>
        </authorList>
    </citation>
    <scope>NUCLEOTIDE SEQUENCE</scope>
</reference>
<sequence length="159" mass="18056">MSKEALKLALEALKFNQARWQGKDEAITALREALAEQPQVQPCAGRNCGSTNPNLHSAECFEDYEKSTGMAQPEQEPVAWGNFKEDGTLVGLSQHPEDQANWTNRKPLYTHPPQRTWVGLTDEEIKKIAKKHKWHEGNVEPHLMPVFRSLEAKLKEKNT</sequence>
<protein>
    <submittedName>
        <fullName evidence="1">Uncharacterized protein</fullName>
    </submittedName>
</protein>
<accession>A0A6J7X1E0</accession>
<gene>
    <name evidence="1" type="ORF">UFOVP379_42</name>
</gene>